<keyword evidence="10" id="KW-1015">Disulfide bond</keyword>
<evidence type="ECO:0000256" key="8">
    <source>
        <dbReference type="ARBA" id="ARBA00023180"/>
    </source>
</evidence>
<feature type="domain" description="Alpha galactosidase C-terminal" evidence="12">
    <location>
        <begin position="352"/>
        <end position="427"/>
    </location>
</feature>
<evidence type="ECO:0000256" key="4">
    <source>
        <dbReference type="ARBA" id="ARBA00009743"/>
    </source>
</evidence>
<dbReference type="EMBL" id="VXIS01000254">
    <property type="protein sequence ID" value="KAA8895615.1"/>
    <property type="molecule type" value="Genomic_DNA"/>
</dbReference>
<dbReference type="GO" id="GO:0005576">
    <property type="term" value="C:extracellular region"/>
    <property type="evidence" value="ECO:0007669"/>
    <property type="project" value="UniProtKB-SubCell"/>
</dbReference>
<dbReference type="SUPFAM" id="SSF51011">
    <property type="entry name" value="Glycosyl hydrolase domain"/>
    <property type="match status" value="1"/>
</dbReference>
<dbReference type="SUPFAM" id="SSF51445">
    <property type="entry name" value="(Trans)glycosidases"/>
    <property type="match status" value="1"/>
</dbReference>
<comment type="catalytic activity">
    <reaction evidence="1 10">
        <text>Hydrolysis of terminal, non-reducing alpha-D-galactose residues in alpha-D-galactosides, including galactose oligosaccharides, galactomannans and galactolipids.</text>
        <dbReference type="EC" id="3.2.1.22"/>
    </reaction>
</comment>
<accession>A0A5J5EIU9</accession>
<evidence type="ECO:0000313" key="14">
    <source>
        <dbReference type="Proteomes" id="UP000326924"/>
    </source>
</evidence>
<dbReference type="AlphaFoldDB" id="A0A5J5EIU9"/>
<dbReference type="InterPro" id="IPR017853">
    <property type="entry name" value="GH"/>
</dbReference>
<dbReference type="Pfam" id="PF17801">
    <property type="entry name" value="Melibiase_C"/>
    <property type="match status" value="1"/>
</dbReference>
<comment type="similarity">
    <text evidence="4 10">Belongs to the glycosyl hydrolase 27 family.</text>
</comment>
<proteinExistence type="inferred from homology"/>
<evidence type="ECO:0000313" key="13">
    <source>
        <dbReference type="EMBL" id="KAA8895615.1"/>
    </source>
</evidence>
<keyword evidence="9 10" id="KW-0326">Glycosidase</keyword>
<evidence type="ECO:0000256" key="5">
    <source>
        <dbReference type="ARBA" id="ARBA00022525"/>
    </source>
</evidence>
<evidence type="ECO:0000259" key="12">
    <source>
        <dbReference type="Pfam" id="PF17801"/>
    </source>
</evidence>
<dbReference type="PRINTS" id="PR00740">
    <property type="entry name" value="GLHYDRLASE27"/>
</dbReference>
<comment type="subcellular location">
    <subcellularLocation>
        <location evidence="3">Secreted</location>
    </subcellularLocation>
</comment>
<protein>
    <recommendedName>
        <fullName evidence="10">Alpha-galactosidase</fullName>
        <ecNumber evidence="10">3.2.1.22</ecNumber>
    </recommendedName>
    <alternativeName>
        <fullName evidence="10">Melibiase</fullName>
    </alternativeName>
</protein>
<dbReference type="InterPro" id="IPR041233">
    <property type="entry name" value="Melibiase_C"/>
</dbReference>
<comment type="caution">
    <text evidence="13">The sequence shown here is derived from an EMBL/GenBank/DDBJ whole genome shotgun (WGS) entry which is preliminary data.</text>
</comment>
<gene>
    <name evidence="13" type="ORF">FN846DRAFT_328708</name>
</gene>
<comment type="function">
    <text evidence="2">Hydrolyzes a variety of simple alpha-D-galactoside as well as more complex molecules such as oligosaccharides and polysaccharides.</text>
</comment>
<dbReference type="EC" id="3.2.1.22" evidence="10"/>
<evidence type="ECO:0000256" key="1">
    <source>
        <dbReference type="ARBA" id="ARBA00001255"/>
    </source>
</evidence>
<dbReference type="InterPro" id="IPR013780">
    <property type="entry name" value="Glyco_hydro_b"/>
</dbReference>
<dbReference type="CDD" id="cd14792">
    <property type="entry name" value="GH27"/>
    <property type="match status" value="1"/>
</dbReference>
<keyword evidence="7 10" id="KW-0378">Hydrolase</keyword>
<dbReference type="OrthoDB" id="5795902at2759"/>
<evidence type="ECO:0000256" key="11">
    <source>
        <dbReference type="SAM" id="SignalP"/>
    </source>
</evidence>
<keyword evidence="6 11" id="KW-0732">Signal</keyword>
<name>A0A5J5EIU9_9PEZI</name>
<evidence type="ECO:0000256" key="2">
    <source>
        <dbReference type="ARBA" id="ARBA00003969"/>
    </source>
</evidence>
<reference evidence="13 14" key="1">
    <citation type="submission" date="2019-09" db="EMBL/GenBank/DDBJ databases">
        <title>Draft genome of the ectomycorrhizal ascomycete Sphaerosporella brunnea.</title>
        <authorList>
            <consortium name="DOE Joint Genome Institute"/>
            <person name="Benucci G.M."/>
            <person name="Marozzi G."/>
            <person name="Antonielli L."/>
            <person name="Sanchez S."/>
            <person name="Marco P."/>
            <person name="Wang X."/>
            <person name="Falini L.B."/>
            <person name="Barry K."/>
            <person name="Haridas S."/>
            <person name="Lipzen A."/>
            <person name="Labutti K."/>
            <person name="Grigoriev I.V."/>
            <person name="Murat C."/>
            <person name="Martin F."/>
            <person name="Albertini E."/>
            <person name="Donnini D."/>
            <person name="Bonito G."/>
        </authorList>
    </citation>
    <scope>NUCLEOTIDE SEQUENCE [LARGE SCALE GENOMIC DNA]</scope>
    <source>
        <strain evidence="13 14">Sb_GMNB300</strain>
    </source>
</reference>
<dbReference type="PANTHER" id="PTHR11452:SF61">
    <property type="entry name" value="ALPHA-GALACTOSIDASE B-RELATED"/>
    <property type="match status" value="1"/>
</dbReference>
<keyword evidence="5" id="KW-0964">Secreted</keyword>
<dbReference type="Gene3D" id="3.20.20.70">
    <property type="entry name" value="Aldolase class I"/>
    <property type="match status" value="1"/>
</dbReference>
<organism evidence="13 14">
    <name type="scientific">Sphaerosporella brunnea</name>
    <dbReference type="NCBI Taxonomy" id="1250544"/>
    <lineage>
        <taxon>Eukaryota</taxon>
        <taxon>Fungi</taxon>
        <taxon>Dikarya</taxon>
        <taxon>Ascomycota</taxon>
        <taxon>Pezizomycotina</taxon>
        <taxon>Pezizomycetes</taxon>
        <taxon>Pezizales</taxon>
        <taxon>Pyronemataceae</taxon>
        <taxon>Sphaerosporella</taxon>
    </lineage>
</organism>
<dbReference type="GO" id="GO:0005975">
    <property type="term" value="P:carbohydrate metabolic process"/>
    <property type="evidence" value="ECO:0007669"/>
    <property type="project" value="InterPro"/>
</dbReference>
<dbReference type="PANTHER" id="PTHR11452">
    <property type="entry name" value="ALPHA-GALACTOSIDASE/ALPHA-N-ACETYLGALACTOSAMINIDASE"/>
    <property type="match status" value="1"/>
</dbReference>
<dbReference type="GO" id="GO:0004557">
    <property type="term" value="F:alpha-galactosidase activity"/>
    <property type="evidence" value="ECO:0007669"/>
    <property type="project" value="UniProtKB-EC"/>
</dbReference>
<keyword evidence="8" id="KW-0325">Glycoprotein</keyword>
<dbReference type="InParanoid" id="A0A5J5EIU9"/>
<dbReference type="InterPro" id="IPR000111">
    <property type="entry name" value="Glyco_hydro_27/36_CS"/>
</dbReference>
<sequence length="434" mass="48403">MFLPSLLALVLASSATGLVTKDGSGRLPAMGWNHWNAYRCNINEDKILSAAKSIQDLGLQDAGYEYINIDDCWSVKSGRDPVTNRILPDLTKFPAGISGTAKTLHGMGFKVGLYSDAGSKTCGGYPGSLYYEDIDAATFSEWGIDYLKYDNCNVPSSWPSDEYNNCHPDYNHPTGPNATCPDDPNVAPPDYDWSTSSTAKRFKRMGDALLKQDRTILYSLCEWGQAGVETWGDSIAQSWRITDDIFPYFARIRHIVNYNQFRLNYVNFWGHNDADMLDLGNGNLTTVEARTHFALWAAMKSPLLIGTDLSVLASELVDVLKNPYLINFNQDPIVGEPAMPFNWDWTYNDAQPAEYWAGKYRNSGEILLLMVNWGEEEKTMRAAFGVVPSTTARGAYEVTDVWTGKDLGLQRRFVEATVEPHGTAAFMLRALEPV</sequence>
<dbReference type="InterPro" id="IPR002241">
    <property type="entry name" value="Glyco_hydro_27"/>
</dbReference>
<evidence type="ECO:0000256" key="7">
    <source>
        <dbReference type="ARBA" id="ARBA00022801"/>
    </source>
</evidence>
<evidence type="ECO:0000256" key="9">
    <source>
        <dbReference type="ARBA" id="ARBA00023295"/>
    </source>
</evidence>
<dbReference type="PROSITE" id="PS00512">
    <property type="entry name" value="ALPHA_GALACTOSIDASE"/>
    <property type="match status" value="1"/>
</dbReference>
<dbReference type="InterPro" id="IPR013785">
    <property type="entry name" value="Aldolase_TIM"/>
</dbReference>
<dbReference type="Proteomes" id="UP000326924">
    <property type="component" value="Unassembled WGS sequence"/>
</dbReference>
<dbReference type="Pfam" id="PF16499">
    <property type="entry name" value="Melibiase_2"/>
    <property type="match status" value="2"/>
</dbReference>
<evidence type="ECO:0000256" key="6">
    <source>
        <dbReference type="ARBA" id="ARBA00022729"/>
    </source>
</evidence>
<keyword evidence="14" id="KW-1185">Reference proteome</keyword>
<feature type="signal peptide" evidence="11">
    <location>
        <begin position="1"/>
        <end position="17"/>
    </location>
</feature>
<evidence type="ECO:0000256" key="10">
    <source>
        <dbReference type="RuleBase" id="RU361168"/>
    </source>
</evidence>
<evidence type="ECO:0000256" key="3">
    <source>
        <dbReference type="ARBA" id="ARBA00004613"/>
    </source>
</evidence>
<feature type="chain" id="PRO_5023938094" description="Alpha-galactosidase" evidence="11">
    <location>
        <begin position="18"/>
        <end position="434"/>
    </location>
</feature>
<dbReference type="Gene3D" id="2.60.40.1180">
    <property type="entry name" value="Golgi alpha-mannosidase II"/>
    <property type="match status" value="1"/>
</dbReference>